<feature type="transmembrane region" description="Helical" evidence="8">
    <location>
        <begin position="241"/>
        <end position="267"/>
    </location>
</feature>
<dbReference type="Proteomes" id="UP000334019">
    <property type="component" value="Chromosome"/>
</dbReference>
<evidence type="ECO:0000256" key="3">
    <source>
        <dbReference type="ARBA" id="ARBA00022475"/>
    </source>
</evidence>
<dbReference type="KEGG" id="atq:GH723_03370"/>
<evidence type="ECO:0000259" key="9">
    <source>
        <dbReference type="Pfam" id="PF09335"/>
    </source>
</evidence>
<gene>
    <name evidence="10" type="ORF">GH723_03370</name>
</gene>
<organism evidence="10 11">
    <name type="scientific">Actinomarinicola tropica</name>
    <dbReference type="NCBI Taxonomy" id="2789776"/>
    <lineage>
        <taxon>Bacteria</taxon>
        <taxon>Bacillati</taxon>
        <taxon>Actinomycetota</taxon>
        <taxon>Acidimicrobiia</taxon>
        <taxon>Acidimicrobiales</taxon>
        <taxon>Iamiaceae</taxon>
        <taxon>Actinomarinicola</taxon>
    </lineage>
</organism>
<dbReference type="InterPro" id="IPR051311">
    <property type="entry name" value="DedA_domain"/>
</dbReference>
<dbReference type="GO" id="GO:0005886">
    <property type="term" value="C:plasma membrane"/>
    <property type="evidence" value="ECO:0007669"/>
    <property type="project" value="UniProtKB-SubCell"/>
</dbReference>
<keyword evidence="6 8" id="KW-0472">Membrane</keyword>
<keyword evidence="11" id="KW-1185">Reference proteome</keyword>
<accession>A0A5Q2RIK8</accession>
<feature type="transmembrane region" description="Helical" evidence="8">
    <location>
        <begin position="152"/>
        <end position="175"/>
    </location>
</feature>
<dbReference type="Pfam" id="PF09335">
    <property type="entry name" value="VTT_dom"/>
    <property type="match status" value="1"/>
</dbReference>
<dbReference type="PANTHER" id="PTHR42709:SF6">
    <property type="entry name" value="UNDECAPRENYL PHOSPHATE TRANSPORTER A"/>
    <property type="match status" value="1"/>
</dbReference>
<dbReference type="InterPro" id="IPR032816">
    <property type="entry name" value="VTT_dom"/>
</dbReference>
<reference evidence="10 11" key="1">
    <citation type="submission" date="2019-11" db="EMBL/GenBank/DDBJ databases">
        <authorList>
            <person name="He Y."/>
        </authorList>
    </citation>
    <scope>NUCLEOTIDE SEQUENCE [LARGE SCALE GENOMIC DNA]</scope>
    <source>
        <strain evidence="10 11">SCSIO 58843</strain>
    </source>
</reference>
<keyword evidence="4 8" id="KW-0812">Transmembrane</keyword>
<comment type="subcellular location">
    <subcellularLocation>
        <location evidence="1">Cell membrane</location>
        <topology evidence="1">Multi-pass membrane protein</topology>
    </subcellularLocation>
</comment>
<name>A0A5Q2RIK8_9ACTN</name>
<sequence length="337" mass="35083">MTALRAHGGEPPVVAPATDGVDADAEEVGDLARSVGGAHPGSPPQETGTCRHLAGYCLASARFAGSTDVAAGTRHGSSAGGPYALLRPGDTPTTGRGGATVLDSLADWAADVVDALGYVGVAVLVAVENVFPPIPSEVVLGLAGYAAARGDAWVVGMVVAATIGSVVGALILYGLSAAIGPIRLRAIVIRYGSWIGFGEEDLDRAEQWFDRRSRTAVLVCRCIPLLRSIISVPAGFRRMPLGVFTLLTLVGSLVWNTVLVAAGFALGDRWERILDVTEPFQDVVVVGLALAAVGLVVRSLVRSRRQRAAEEAAHPGYAEATLEELVEELEDEADRNS</sequence>
<keyword evidence="5 8" id="KW-1133">Transmembrane helix</keyword>
<evidence type="ECO:0000256" key="6">
    <source>
        <dbReference type="ARBA" id="ARBA00023136"/>
    </source>
</evidence>
<evidence type="ECO:0000313" key="11">
    <source>
        <dbReference type="Proteomes" id="UP000334019"/>
    </source>
</evidence>
<dbReference type="PANTHER" id="PTHR42709">
    <property type="entry name" value="ALKALINE PHOSPHATASE LIKE PROTEIN"/>
    <property type="match status" value="1"/>
</dbReference>
<feature type="region of interest" description="Disordered" evidence="7">
    <location>
        <begin position="1"/>
        <end position="20"/>
    </location>
</feature>
<feature type="transmembrane region" description="Helical" evidence="8">
    <location>
        <begin position="279"/>
        <end position="297"/>
    </location>
</feature>
<evidence type="ECO:0000256" key="8">
    <source>
        <dbReference type="SAM" id="Phobius"/>
    </source>
</evidence>
<evidence type="ECO:0000256" key="7">
    <source>
        <dbReference type="SAM" id="MobiDB-lite"/>
    </source>
</evidence>
<feature type="domain" description="VTT" evidence="9">
    <location>
        <begin position="134"/>
        <end position="263"/>
    </location>
</feature>
<evidence type="ECO:0000313" key="10">
    <source>
        <dbReference type="EMBL" id="QGG94216.1"/>
    </source>
</evidence>
<evidence type="ECO:0000256" key="1">
    <source>
        <dbReference type="ARBA" id="ARBA00004651"/>
    </source>
</evidence>
<comment type="similarity">
    <text evidence="2">Belongs to the DedA family.</text>
</comment>
<protein>
    <recommendedName>
        <fullName evidence="9">VTT domain-containing protein</fullName>
    </recommendedName>
</protein>
<evidence type="ECO:0000256" key="5">
    <source>
        <dbReference type="ARBA" id="ARBA00022989"/>
    </source>
</evidence>
<dbReference type="AlphaFoldDB" id="A0A5Q2RIK8"/>
<proteinExistence type="inferred from homology"/>
<evidence type="ECO:0000256" key="4">
    <source>
        <dbReference type="ARBA" id="ARBA00022692"/>
    </source>
</evidence>
<dbReference type="EMBL" id="CP045851">
    <property type="protein sequence ID" value="QGG94216.1"/>
    <property type="molecule type" value="Genomic_DNA"/>
</dbReference>
<evidence type="ECO:0000256" key="2">
    <source>
        <dbReference type="ARBA" id="ARBA00010792"/>
    </source>
</evidence>
<keyword evidence="3" id="KW-1003">Cell membrane</keyword>